<name>A0A451BR86_9GAMM</name>
<gene>
    <name evidence="1" type="ORF">BECKSD772D_GA0070982_11589</name>
</gene>
<dbReference type="SUPFAM" id="SSF55931">
    <property type="entry name" value="Glutamine synthetase/guanido kinase"/>
    <property type="match status" value="1"/>
</dbReference>
<dbReference type="AlphaFoldDB" id="A0A451BR86"/>
<protein>
    <submittedName>
        <fullName evidence="1">Uncharacterized protein</fullName>
    </submittedName>
</protein>
<dbReference type="GO" id="GO:0016879">
    <property type="term" value="F:ligase activity, forming carbon-nitrogen bonds"/>
    <property type="evidence" value="ECO:0007669"/>
    <property type="project" value="UniProtKB-ARBA"/>
</dbReference>
<reference evidence="1" key="1">
    <citation type="submission" date="2019-02" db="EMBL/GenBank/DDBJ databases">
        <authorList>
            <person name="Gruber-Vodicka R. H."/>
            <person name="Seah K. B. B."/>
        </authorList>
    </citation>
    <scope>NUCLEOTIDE SEQUENCE</scope>
    <source>
        <strain evidence="1">BECK_S127</strain>
    </source>
</reference>
<dbReference type="EMBL" id="CAADHB010000158">
    <property type="protein sequence ID" value="VFK80811.1"/>
    <property type="molecule type" value="Genomic_DNA"/>
</dbReference>
<sequence>MLPYGELLEEILFLVREDAEYFDCVVELEHARAIVERGTSAHWQMRTYQDAIAGNYGDSLLNALNMAFC</sequence>
<accession>A0A451BR86</accession>
<evidence type="ECO:0000313" key="1">
    <source>
        <dbReference type="EMBL" id="VFK80811.1"/>
    </source>
</evidence>
<proteinExistence type="predicted"/>
<dbReference type="InterPro" id="IPR014746">
    <property type="entry name" value="Gln_synth/guanido_kin_cat_dom"/>
</dbReference>
<organism evidence="1">
    <name type="scientific">Candidatus Kentrum sp. SD</name>
    <dbReference type="NCBI Taxonomy" id="2126332"/>
    <lineage>
        <taxon>Bacteria</taxon>
        <taxon>Pseudomonadati</taxon>
        <taxon>Pseudomonadota</taxon>
        <taxon>Gammaproteobacteria</taxon>
        <taxon>Candidatus Kentrum</taxon>
    </lineage>
</organism>